<proteinExistence type="predicted"/>
<dbReference type="AlphaFoldDB" id="A0A397U422"/>
<feature type="compositionally biased region" description="Polar residues" evidence="1">
    <location>
        <begin position="8"/>
        <end position="28"/>
    </location>
</feature>
<sequence>MEIEAPTATPTIPNAEETPTTTEMTLDQSEPVPQPDSTEPHPPVGSRGRSRLFRCQIRHNDRILSKQ</sequence>
<dbReference type="EMBL" id="QKWP01002326">
    <property type="protein sequence ID" value="RIB03767.1"/>
    <property type="molecule type" value="Genomic_DNA"/>
</dbReference>
<evidence type="ECO:0000256" key="1">
    <source>
        <dbReference type="SAM" id="MobiDB-lite"/>
    </source>
</evidence>
<dbReference type="Proteomes" id="UP000266673">
    <property type="component" value="Unassembled WGS sequence"/>
</dbReference>
<comment type="caution">
    <text evidence="2">The sequence shown here is derived from an EMBL/GenBank/DDBJ whole genome shotgun (WGS) entry which is preliminary data.</text>
</comment>
<feature type="compositionally biased region" description="Basic and acidic residues" evidence="1">
    <location>
        <begin position="58"/>
        <end position="67"/>
    </location>
</feature>
<feature type="region of interest" description="Disordered" evidence="1">
    <location>
        <begin position="1"/>
        <end position="67"/>
    </location>
</feature>
<accession>A0A397U422</accession>
<name>A0A397U422_9GLOM</name>
<organism evidence="2 3">
    <name type="scientific">Gigaspora rosea</name>
    <dbReference type="NCBI Taxonomy" id="44941"/>
    <lineage>
        <taxon>Eukaryota</taxon>
        <taxon>Fungi</taxon>
        <taxon>Fungi incertae sedis</taxon>
        <taxon>Mucoromycota</taxon>
        <taxon>Glomeromycotina</taxon>
        <taxon>Glomeromycetes</taxon>
        <taxon>Diversisporales</taxon>
        <taxon>Gigasporaceae</taxon>
        <taxon>Gigaspora</taxon>
    </lineage>
</organism>
<gene>
    <name evidence="2" type="ORF">C2G38_2122294</name>
</gene>
<reference evidence="2 3" key="1">
    <citation type="submission" date="2018-06" db="EMBL/GenBank/DDBJ databases">
        <title>Comparative genomics reveals the genomic features of Rhizophagus irregularis, R. cerebriforme, R. diaphanum and Gigaspora rosea, and their symbiotic lifestyle signature.</title>
        <authorList>
            <person name="Morin E."/>
            <person name="San Clemente H."/>
            <person name="Chen E.C.H."/>
            <person name="De La Providencia I."/>
            <person name="Hainaut M."/>
            <person name="Kuo A."/>
            <person name="Kohler A."/>
            <person name="Murat C."/>
            <person name="Tang N."/>
            <person name="Roy S."/>
            <person name="Loubradou J."/>
            <person name="Henrissat B."/>
            <person name="Grigoriev I.V."/>
            <person name="Corradi N."/>
            <person name="Roux C."/>
            <person name="Martin F.M."/>
        </authorList>
    </citation>
    <scope>NUCLEOTIDE SEQUENCE [LARGE SCALE GENOMIC DNA]</scope>
    <source>
        <strain evidence="2 3">DAOM 194757</strain>
    </source>
</reference>
<protein>
    <submittedName>
        <fullName evidence="2">Uncharacterized protein</fullName>
    </submittedName>
</protein>
<evidence type="ECO:0000313" key="3">
    <source>
        <dbReference type="Proteomes" id="UP000266673"/>
    </source>
</evidence>
<evidence type="ECO:0000313" key="2">
    <source>
        <dbReference type="EMBL" id="RIB03767.1"/>
    </source>
</evidence>
<keyword evidence="3" id="KW-1185">Reference proteome</keyword>